<reference evidence="2" key="1">
    <citation type="submission" date="2020-01" db="EMBL/GenBank/DDBJ databases">
        <title>Whole-genome analyses of novel actinobacteria.</title>
        <authorList>
            <person name="Sahin N."/>
        </authorList>
    </citation>
    <scope>NUCLEOTIDE SEQUENCE</scope>
    <source>
        <strain evidence="2">YC537</strain>
    </source>
</reference>
<feature type="compositionally biased region" description="Polar residues" evidence="1">
    <location>
        <begin position="32"/>
        <end position="47"/>
    </location>
</feature>
<dbReference type="RefSeq" id="WP_161704922.1">
    <property type="nucleotide sequence ID" value="NZ_JAAAHS010000468.1"/>
</dbReference>
<evidence type="ECO:0000313" key="3">
    <source>
        <dbReference type="Proteomes" id="UP000598297"/>
    </source>
</evidence>
<keyword evidence="3" id="KW-1185">Reference proteome</keyword>
<name>A0A964V351_9ACTN</name>
<evidence type="ECO:0000256" key="1">
    <source>
        <dbReference type="SAM" id="MobiDB-lite"/>
    </source>
</evidence>
<organism evidence="2 3">
    <name type="scientific">Streptomyces boluensis</name>
    <dbReference type="NCBI Taxonomy" id="1775135"/>
    <lineage>
        <taxon>Bacteria</taxon>
        <taxon>Bacillati</taxon>
        <taxon>Actinomycetota</taxon>
        <taxon>Actinomycetes</taxon>
        <taxon>Kitasatosporales</taxon>
        <taxon>Streptomycetaceae</taxon>
        <taxon>Streptomyces</taxon>
    </lineage>
</organism>
<proteinExistence type="predicted"/>
<dbReference type="OrthoDB" id="9940278at2"/>
<dbReference type="Proteomes" id="UP000598297">
    <property type="component" value="Unassembled WGS sequence"/>
</dbReference>
<evidence type="ECO:0000313" key="2">
    <source>
        <dbReference type="EMBL" id="NBE56340.1"/>
    </source>
</evidence>
<sequence length="55" mass="6219">MPKNVHGHGHPKDPQQSKLSAQQAREKATRPEMQSISAKTRGMQQKSQARRQGNR</sequence>
<accession>A0A964V351</accession>
<dbReference type="AlphaFoldDB" id="A0A964V351"/>
<gene>
    <name evidence="2" type="ORF">GUY60_33900</name>
</gene>
<comment type="caution">
    <text evidence="2">The sequence shown here is derived from an EMBL/GenBank/DDBJ whole genome shotgun (WGS) entry which is preliminary data.</text>
</comment>
<feature type="region of interest" description="Disordered" evidence="1">
    <location>
        <begin position="1"/>
        <end position="55"/>
    </location>
</feature>
<protein>
    <submittedName>
        <fullName evidence="2">Uncharacterized protein</fullName>
    </submittedName>
</protein>
<dbReference type="EMBL" id="JAAAHS010000468">
    <property type="protein sequence ID" value="NBE56340.1"/>
    <property type="molecule type" value="Genomic_DNA"/>
</dbReference>